<keyword evidence="2" id="KW-1185">Reference proteome</keyword>
<evidence type="ECO:0000313" key="1">
    <source>
        <dbReference type="EMBL" id="KAI0056935.1"/>
    </source>
</evidence>
<gene>
    <name evidence="1" type="ORF">BV25DRAFT_1478851</name>
</gene>
<evidence type="ECO:0000313" key="2">
    <source>
        <dbReference type="Proteomes" id="UP000814140"/>
    </source>
</evidence>
<proteinExistence type="predicted"/>
<reference evidence="1" key="2">
    <citation type="journal article" date="2022" name="New Phytol.">
        <title>Evolutionary transition to the ectomycorrhizal habit in the genomes of a hyperdiverse lineage of mushroom-forming fungi.</title>
        <authorList>
            <person name="Looney B."/>
            <person name="Miyauchi S."/>
            <person name="Morin E."/>
            <person name="Drula E."/>
            <person name="Courty P.E."/>
            <person name="Kohler A."/>
            <person name="Kuo A."/>
            <person name="LaButti K."/>
            <person name="Pangilinan J."/>
            <person name="Lipzen A."/>
            <person name="Riley R."/>
            <person name="Andreopoulos W."/>
            <person name="He G."/>
            <person name="Johnson J."/>
            <person name="Nolan M."/>
            <person name="Tritt A."/>
            <person name="Barry K.W."/>
            <person name="Grigoriev I.V."/>
            <person name="Nagy L.G."/>
            <person name="Hibbett D."/>
            <person name="Henrissat B."/>
            <person name="Matheny P.B."/>
            <person name="Labbe J."/>
            <person name="Martin F.M."/>
        </authorList>
    </citation>
    <scope>NUCLEOTIDE SEQUENCE</scope>
    <source>
        <strain evidence="1">HHB10654</strain>
    </source>
</reference>
<organism evidence="1 2">
    <name type="scientific">Artomyces pyxidatus</name>
    <dbReference type="NCBI Taxonomy" id="48021"/>
    <lineage>
        <taxon>Eukaryota</taxon>
        <taxon>Fungi</taxon>
        <taxon>Dikarya</taxon>
        <taxon>Basidiomycota</taxon>
        <taxon>Agaricomycotina</taxon>
        <taxon>Agaricomycetes</taxon>
        <taxon>Russulales</taxon>
        <taxon>Auriscalpiaceae</taxon>
        <taxon>Artomyces</taxon>
    </lineage>
</organism>
<accession>A0ACB8SLF7</accession>
<dbReference type="EMBL" id="MU277255">
    <property type="protein sequence ID" value="KAI0056935.1"/>
    <property type="molecule type" value="Genomic_DNA"/>
</dbReference>
<sequence>MTGATQIIRLYAALVACSCILTVFYTWLLVENTDLTVPFYSKTKNIAQYSFEQDNFPFDLPFELGSAVEMAVEESVHYSLFGPGSTEEWMHHSPYGYGVARLGPANRTFYLSMFHQIHCLDYFRDDLTRPGGRGIRWGHTKHCMNVLREAILCHADLTLEPGDFATRAFTYDRQGAVHTCRNWNTVFEYTTRVWGEWSEYISNNNITGTHDVHSVEA</sequence>
<reference evidence="1" key="1">
    <citation type="submission" date="2021-03" db="EMBL/GenBank/DDBJ databases">
        <authorList>
            <consortium name="DOE Joint Genome Institute"/>
            <person name="Ahrendt S."/>
            <person name="Looney B.P."/>
            <person name="Miyauchi S."/>
            <person name="Morin E."/>
            <person name="Drula E."/>
            <person name="Courty P.E."/>
            <person name="Chicoki N."/>
            <person name="Fauchery L."/>
            <person name="Kohler A."/>
            <person name="Kuo A."/>
            <person name="Labutti K."/>
            <person name="Pangilinan J."/>
            <person name="Lipzen A."/>
            <person name="Riley R."/>
            <person name="Andreopoulos W."/>
            <person name="He G."/>
            <person name="Johnson J."/>
            <person name="Barry K.W."/>
            <person name="Grigoriev I.V."/>
            <person name="Nagy L."/>
            <person name="Hibbett D."/>
            <person name="Henrissat B."/>
            <person name="Matheny P.B."/>
            <person name="Labbe J."/>
            <person name="Martin F."/>
        </authorList>
    </citation>
    <scope>NUCLEOTIDE SEQUENCE</scope>
    <source>
        <strain evidence="1">HHB10654</strain>
    </source>
</reference>
<dbReference type="Proteomes" id="UP000814140">
    <property type="component" value="Unassembled WGS sequence"/>
</dbReference>
<comment type="caution">
    <text evidence="1">The sequence shown here is derived from an EMBL/GenBank/DDBJ whole genome shotgun (WGS) entry which is preliminary data.</text>
</comment>
<protein>
    <submittedName>
        <fullName evidence="1">Uncharacterized protein</fullName>
    </submittedName>
</protein>
<name>A0ACB8SLF7_9AGAM</name>